<evidence type="ECO:0000313" key="1">
    <source>
        <dbReference type="EMBL" id="UUC45563.1"/>
    </source>
</evidence>
<name>A0ABY5IRX3_9FLAO</name>
<dbReference type="EMBL" id="CP101751">
    <property type="protein sequence ID" value="UUC45563.1"/>
    <property type="molecule type" value="Genomic_DNA"/>
</dbReference>
<gene>
    <name evidence="1" type="ORF">NOX80_18325</name>
</gene>
<proteinExistence type="predicted"/>
<evidence type="ECO:0000313" key="2">
    <source>
        <dbReference type="Proteomes" id="UP001059844"/>
    </source>
</evidence>
<protein>
    <submittedName>
        <fullName evidence="1">Uncharacterized protein</fullName>
    </submittedName>
</protein>
<organism evidence="1 2">
    <name type="scientific">Flavobacterium cerinum</name>
    <dbReference type="NCBI Taxonomy" id="2502784"/>
    <lineage>
        <taxon>Bacteria</taxon>
        <taxon>Pseudomonadati</taxon>
        <taxon>Bacteroidota</taxon>
        <taxon>Flavobacteriia</taxon>
        <taxon>Flavobacteriales</taxon>
        <taxon>Flavobacteriaceae</taxon>
        <taxon>Flavobacterium</taxon>
    </lineage>
</organism>
<dbReference type="RefSeq" id="WP_256551256.1">
    <property type="nucleotide sequence ID" value="NZ_CP101751.1"/>
</dbReference>
<reference evidence="1" key="1">
    <citation type="submission" date="2022-07" db="EMBL/GenBank/DDBJ databases">
        <title>Isolation, identification, and degradation of a PFOSA degrading strain from sewage treatment plant.</title>
        <authorList>
            <person name="Zhang L."/>
            <person name="Huo Y."/>
        </authorList>
    </citation>
    <scope>NUCLEOTIDE SEQUENCE</scope>
    <source>
        <strain evidence="1">C1</strain>
    </source>
</reference>
<accession>A0ABY5IRX3</accession>
<keyword evidence="2" id="KW-1185">Reference proteome</keyword>
<sequence length="110" mass="12844">MKKVVLENLSIKDLELIQDRVNEKIQVLNSNLWDDMIKIDLLQELWFDLRKKIENTKNSDRNKIIMRVSTSIVLMELFLNLIAANTGLNGYESYLLLDLAGRLNKQIINL</sequence>
<dbReference type="Proteomes" id="UP001059844">
    <property type="component" value="Chromosome"/>
</dbReference>